<proteinExistence type="predicted"/>
<name>A0A0F9NDP1_9ZZZZ</name>
<dbReference type="AlphaFoldDB" id="A0A0F9NDP1"/>
<organism evidence="1">
    <name type="scientific">marine sediment metagenome</name>
    <dbReference type="NCBI Taxonomy" id="412755"/>
    <lineage>
        <taxon>unclassified sequences</taxon>
        <taxon>metagenomes</taxon>
        <taxon>ecological metagenomes</taxon>
    </lineage>
</organism>
<evidence type="ECO:0000313" key="1">
    <source>
        <dbReference type="EMBL" id="KKN17610.1"/>
    </source>
</evidence>
<comment type="caution">
    <text evidence="1">The sequence shown here is derived from an EMBL/GenBank/DDBJ whole genome shotgun (WGS) entry which is preliminary data.</text>
</comment>
<dbReference type="EMBL" id="LAZR01003504">
    <property type="protein sequence ID" value="KKN17610.1"/>
    <property type="molecule type" value="Genomic_DNA"/>
</dbReference>
<gene>
    <name evidence="1" type="ORF">LCGC14_0964060</name>
</gene>
<sequence>MDIEEEKRKDLTILREVFKNLRNKVNDSTSKVGLLELLKLNYNVLSDLDLPIKTKQYNITAELAFSLFQGIRYLLLILKPKLTENEY</sequence>
<protein>
    <submittedName>
        <fullName evidence="1">Uncharacterized protein</fullName>
    </submittedName>
</protein>
<reference evidence="1" key="1">
    <citation type="journal article" date="2015" name="Nature">
        <title>Complex archaea that bridge the gap between prokaryotes and eukaryotes.</title>
        <authorList>
            <person name="Spang A."/>
            <person name="Saw J.H."/>
            <person name="Jorgensen S.L."/>
            <person name="Zaremba-Niedzwiedzka K."/>
            <person name="Martijn J."/>
            <person name="Lind A.E."/>
            <person name="van Eijk R."/>
            <person name="Schleper C."/>
            <person name="Guy L."/>
            <person name="Ettema T.J."/>
        </authorList>
    </citation>
    <scope>NUCLEOTIDE SEQUENCE</scope>
</reference>
<accession>A0A0F9NDP1</accession>